<dbReference type="AlphaFoldDB" id="A0A974BGP2"/>
<evidence type="ECO:0000313" key="1">
    <source>
        <dbReference type="EMBL" id="NYB72748.1"/>
    </source>
</evidence>
<comment type="caution">
    <text evidence="1">The sequence shown here is derived from an EMBL/GenBank/DDBJ whole genome shotgun (WGS) entry which is preliminary data.</text>
</comment>
<name>A0A974BGP2_SEDHY</name>
<proteinExistence type="predicted"/>
<dbReference type="RefSeq" id="WP_179236428.1">
    <property type="nucleotide sequence ID" value="NZ_JACBNQ010000001.1"/>
</dbReference>
<dbReference type="Proteomes" id="UP000611629">
    <property type="component" value="Unassembled WGS sequence"/>
</dbReference>
<protein>
    <submittedName>
        <fullName evidence="1">DUF3842 family protein</fullName>
    </submittedName>
</protein>
<dbReference type="InterPro" id="IPR024208">
    <property type="entry name" value="DUF3842"/>
</dbReference>
<evidence type="ECO:0000313" key="2">
    <source>
        <dbReference type="Proteomes" id="UP000611629"/>
    </source>
</evidence>
<keyword evidence="2" id="KW-1185">Reference proteome</keyword>
<dbReference type="EMBL" id="JACBNQ010000001">
    <property type="protein sequence ID" value="NYB72748.1"/>
    <property type="molecule type" value="Genomic_DNA"/>
</dbReference>
<accession>A0A974BGP2</accession>
<sequence length="138" mass="14745">MKIAVVDGMGGGIGCQAIERLKSLNNNNIEIVALGTNSQATSNMLKSGAHEGATGENAIVWMSKKVDIIIGPLAIIAANSMMGEISPKMSEAIASSHARKLLLPVSKCNIEVIGLEQLQFKIIFNELTNTIKRILDEQ</sequence>
<gene>
    <name evidence="1" type="ORF">HZF24_01185</name>
</gene>
<dbReference type="Pfam" id="PF12953">
    <property type="entry name" value="DUF3842"/>
    <property type="match status" value="1"/>
</dbReference>
<organism evidence="1 2">
    <name type="scientific">Sedimentibacter hydroxybenzoicus DSM 7310</name>
    <dbReference type="NCBI Taxonomy" id="1123245"/>
    <lineage>
        <taxon>Bacteria</taxon>
        <taxon>Bacillati</taxon>
        <taxon>Bacillota</taxon>
        <taxon>Tissierellia</taxon>
        <taxon>Sedimentibacter</taxon>
    </lineage>
</organism>
<reference evidence="1" key="1">
    <citation type="submission" date="2020-07" db="EMBL/GenBank/DDBJ databases">
        <title>Genomic analysis of a strain of Sedimentibacter Hydroxybenzoicus DSM7310.</title>
        <authorList>
            <person name="Ma S."/>
        </authorList>
    </citation>
    <scope>NUCLEOTIDE SEQUENCE</scope>
    <source>
        <strain evidence="1">DSM 7310</strain>
    </source>
</reference>